<dbReference type="InterPro" id="IPR001138">
    <property type="entry name" value="Zn2Cys6_DnaBD"/>
</dbReference>
<reference evidence="11" key="1">
    <citation type="journal article" date="2017" name="Genome Biol.">
        <title>Comparative genomics reveals high biological diversity and specific adaptations in the industrially and medically important fungal genus Aspergillus.</title>
        <authorList>
            <person name="de Vries R.P."/>
            <person name="Riley R."/>
            <person name="Wiebenga A."/>
            <person name="Aguilar-Osorio G."/>
            <person name="Amillis S."/>
            <person name="Uchima C.A."/>
            <person name="Anderluh G."/>
            <person name="Asadollahi M."/>
            <person name="Askin M."/>
            <person name="Barry K."/>
            <person name="Battaglia E."/>
            <person name="Bayram O."/>
            <person name="Benocci T."/>
            <person name="Braus-Stromeyer S.A."/>
            <person name="Caldana C."/>
            <person name="Canovas D."/>
            <person name="Cerqueira G.C."/>
            <person name="Chen F."/>
            <person name="Chen W."/>
            <person name="Choi C."/>
            <person name="Clum A."/>
            <person name="Dos Santos R.A."/>
            <person name="Damasio A.R."/>
            <person name="Diallinas G."/>
            <person name="Emri T."/>
            <person name="Fekete E."/>
            <person name="Flipphi M."/>
            <person name="Freyberg S."/>
            <person name="Gallo A."/>
            <person name="Gournas C."/>
            <person name="Habgood R."/>
            <person name="Hainaut M."/>
            <person name="Harispe M.L."/>
            <person name="Henrissat B."/>
            <person name="Hilden K.S."/>
            <person name="Hope R."/>
            <person name="Hossain A."/>
            <person name="Karabika E."/>
            <person name="Karaffa L."/>
            <person name="Karanyi Z."/>
            <person name="Krasevec N."/>
            <person name="Kuo A."/>
            <person name="Kusch H."/>
            <person name="LaButti K."/>
            <person name="Lagendijk E.L."/>
            <person name="Lapidus A."/>
            <person name="Levasseur A."/>
            <person name="Lindquist E."/>
            <person name="Lipzen A."/>
            <person name="Logrieco A.F."/>
            <person name="MacCabe A."/>
            <person name="Maekelae M.R."/>
            <person name="Malavazi I."/>
            <person name="Melin P."/>
            <person name="Meyer V."/>
            <person name="Mielnichuk N."/>
            <person name="Miskei M."/>
            <person name="Molnar A.P."/>
            <person name="Mule G."/>
            <person name="Ngan C.Y."/>
            <person name="Orejas M."/>
            <person name="Orosz E."/>
            <person name="Ouedraogo J.P."/>
            <person name="Overkamp K.M."/>
            <person name="Park H.-S."/>
            <person name="Perrone G."/>
            <person name="Piumi F."/>
            <person name="Punt P.J."/>
            <person name="Ram A.F."/>
            <person name="Ramon A."/>
            <person name="Rauscher S."/>
            <person name="Record E."/>
            <person name="Riano-Pachon D.M."/>
            <person name="Robert V."/>
            <person name="Roehrig J."/>
            <person name="Ruller R."/>
            <person name="Salamov A."/>
            <person name="Salih N.S."/>
            <person name="Samson R.A."/>
            <person name="Sandor E."/>
            <person name="Sanguinetti M."/>
            <person name="Schuetze T."/>
            <person name="Sepcic K."/>
            <person name="Shelest E."/>
            <person name="Sherlock G."/>
            <person name="Sophianopoulou V."/>
            <person name="Squina F.M."/>
            <person name="Sun H."/>
            <person name="Susca A."/>
            <person name="Todd R.B."/>
            <person name="Tsang A."/>
            <person name="Unkles S.E."/>
            <person name="van de Wiele N."/>
            <person name="van Rossen-Uffink D."/>
            <person name="Oliveira J.V."/>
            <person name="Vesth T.C."/>
            <person name="Visser J."/>
            <person name="Yu J.-H."/>
            <person name="Zhou M."/>
            <person name="Andersen M.R."/>
            <person name="Archer D.B."/>
            <person name="Baker S.E."/>
            <person name="Benoit I."/>
            <person name="Brakhage A.A."/>
            <person name="Braus G.H."/>
            <person name="Fischer R."/>
            <person name="Frisvad J.C."/>
            <person name="Goldman G.H."/>
            <person name="Houbraken J."/>
            <person name="Oakley B."/>
            <person name="Pocsi I."/>
            <person name="Scazzocchio C."/>
            <person name="Seiboth B."/>
            <person name="vanKuyk P.A."/>
            <person name="Wortman J."/>
            <person name="Dyer P.S."/>
            <person name="Grigoriev I.V."/>
        </authorList>
    </citation>
    <scope>NUCLEOTIDE SEQUENCE [LARGE SCALE GENOMIC DNA]</scope>
    <source>
        <strain evidence="11">CBS 583.65</strain>
    </source>
</reference>
<dbReference type="PROSITE" id="PS50048">
    <property type="entry name" value="ZN2_CY6_FUNGAL_2"/>
    <property type="match status" value="1"/>
</dbReference>
<keyword evidence="8" id="KW-0472">Membrane</keyword>
<keyword evidence="11" id="KW-1185">Reference proteome</keyword>
<evidence type="ECO:0000256" key="6">
    <source>
        <dbReference type="ARBA" id="ARBA00023242"/>
    </source>
</evidence>
<evidence type="ECO:0000256" key="3">
    <source>
        <dbReference type="ARBA" id="ARBA00023015"/>
    </source>
</evidence>
<dbReference type="Proteomes" id="UP000184073">
    <property type="component" value="Unassembled WGS sequence"/>
</dbReference>
<evidence type="ECO:0000256" key="8">
    <source>
        <dbReference type="SAM" id="Phobius"/>
    </source>
</evidence>
<dbReference type="GO" id="GO:0005634">
    <property type="term" value="C:nucleus"/>
    <property type="evidence" value="ECO:0007669"/>
    <property type="project" value="UniProtKB-SubCell"/>
</dbReference>
<dbReference type="CDD" id="cd00067">
    <property type="entry name" value="GAL4"/>
    <property type="match status" value="1"/>
</dbReference>
<dbReference type="GO" id="GO:0000981">
    <property type="term" value="F:DNA-binding transcription factor activity, RNA polymerase II-specific"/>
    <property type="evidence" value="ECO:0007669"/>
    <property type="project" value="InterPro"/>
</dbReference>
<dbReference type="AlphaFoldDB" id="A0A1L9PQX4"/>
<feature type="domain" description="Zn(2)-C6 fungal-type" evidence="9">
    <location>
        <begin position="27"/>
        <end position="56"/>
    </location>
</feature>
<dbReference type="EMBL" id="KV878131">
    <property type="protein sequence ID" value="OJJ03903.1"/>
    <property type="molecule type" value="Genomic_DNA"/>
</dbReference>
<evidence type="ECO:0000256" key="4">
    <source>
        <dbReference type="ARBA" id="ARBA00023125"/>
    </source>
</evidence>
<feature type="compositionally biased region" description="Basic and acidic residues" evidence="7">
    <location>
        <begin position="97"/>
        <end position="109"/>
    </location>
</feature>
<dbReference type="Pfam" id="PF00172">
    <property type="entry name" value="Zn_clus"/>
    <property type="match status" value="1"/>
</dbReference>
<dbReference type="GO" id="GO:0045944">
    <property type="term" value="P:positive regulation of transcription by RNA polymerase II"/>
    <property type="evidence" value="ECO:0007669"/>
    <property type="project" value="TreeGrafter"/>
</dbReference>
<dbReference type="OrthoDB" id="2579025at2759"/>
<feature type="region of interest" description="Disordered" evidence="7">
    <location>
        <begin position="59"/>
        <end position="85"/>
    </location>
</feature>
<sequence length="676" mass="76705">MSSHRANSVSDAEQRPWGPPRVRISRACDRCKKRKIRCSGTKPCDTCERAATTCAYAAPYNRGRRPPPVVQAQQSNAWPSHDERAVHSPGLLDEANRHSEHGEVSDEAGRAPTGDLPSRASPGTVTDLQGHYIGPASGVSFLARVQSRLQQNRHASSNFTFGDVPLPDFDPIPSVMVSSEETVRLVDRFFNFTMPIDRFFHRPTVEAWRREFCETMGWMKGGDDGPARRAALWMIFAMAQEHMAEDPNTVDDDRSIRYFLAADYQLSKGKNTISLVTVQARLCQCFWLLSRSRLNHCWELFGSAARLALVLGLHRKQSPALHRRPVDQDCQRRTFWSAYCLDNHLSITFGRPRVFHDDDIDQEWPCGANDEDLLVEQRRSSQQPQGHSVMLAPVAYYKMHCIVSRILKDLYSIRPMSISKQCSLAANYSQILKDWRDTVPQFLSTDHQEYIPLIPIFQRQQDVLNISYWHAIVLMHRPILLRKFALIQQGRYENATHAEMESMVSECLVAALRIIEQVEAMFQSKVMFRSFWGTCYYGFSAAVVLYVYPILVGSTSPDTYQVYLDAAIRCQNHLSRITPSDSLLSRYCLVLEELRLEALKWTQGGWAPQLMNQETTPTATETLSIENINSILYAPLTYSEVYGTALAFEGGADGLSQSLPGWPQPQPLTSDLAVMW</sequence>
<evidence type="ECO:0000256" key="2">
    <source>
        <dbReference type="ARBA" id="ARBA00022723"/>
    </source>
</evidence>
<dbReference type="GO" id="GO:0043565">
    <property type="term" value="F:sequence-specific DNA binding"/>
    <property type="evidence" value="ECO:0007669"/>
    <property type="project" value="TreeGrafter"/>
</dbReference>
<name>A0A1L9PQX4_ASPVE</name>
<dbReference type="GeneID" id="63725864"/>
<dbReference type="Gene3D" id="4.10.240.10">
    <property type="entry name" value="Zn(2)-C6 fungal-type DNA-binding domain"/>
    <property type="match status" value="1"/>
</dbReference>
<evidence type="ECO:0000256" key="1">
    <source>
        <dbReference type="ARBA" id="ARBA00004123"/>
    </source>
</evidence>
<feature type="region of interest" description="Disordered" evidence="7">
    <location>
        <begin position="97"/>
        <end position="129"/>
    </location>
</feature>
<evidence type="ECO:0000256" key="7">
    <source>
        <dbReference type="SAM" id="MobiDB-lite"/>
    </source>
</evidence>
<evidence type="ECO:0000256" key="5">
    <source>
        <dbReference type="ARBA" id="ARBA00023163"/>
    </source>
</evidence>
<dbReference type="STRING" id="1036611.A0A1L9PQX4"/>
<dbReference type="InterPro" id="IPR036864">
    <property type="entry name" value="Zn2-C6_fun-type_DNA-bd_sf"/>
</dbReference>
<dbReference type="InterPro" id="IPR007219">
    <property type="entry name" value="XnlR_reg_dom"/>
</dbReference>
<dbReference type="SMART" id="SM00066">
    <property type="entry name" value="GAL4"/>
    <property type="match status" value="1"/>
</dbReference>
<evidence type="ECO:0000313" key="10">
    <source>
        <dbReference type="EMBL" id="OJJ03903.1"/>
    </source>
</evidence>
<accession>A0A1L9PQX4</accession>
<dbReference type="PANTHER" id="PTHR47540:SF3">
    <property type="entry name" value="ZN(II)2CYS6 TRANSCRIPTION FACTOR (EUROFUNG)"/>
    <property type="match status" value="1"/>
</dbReference>
<dbReference type="SUPFAM" id="SSF57701">
    <property type="entry name" value="Zn2/Cys6 DNA-binding domain"/>
    <property type="match status" value="1"/>
</dbReference>
<gene>
    <name evidence="10" type="ORF">ASPVEDRAFT_30390</name>
</gene>
<feature type="transmembrane region" description="Helical" evidence="8">
    <location>
        <begin position="531"/>
        <end position="551"/>
    </location>
</feature>
<dbReference type="PROSITE" id="PS00463">
    <property type="entry name" value="ZN2_CY6_FUNGAL_1"/>
    <property type="match status" value="1"/>
</dbReference>
<keyword evidence="6" id="KW-0539">Nucleus</keyword>
<keyword evidence="8" id="KW-0812">Transmembrane</keyword>
<dbReference type="GO" id="GO:0006351">
    <property type="term" value="P:DNA-templated transcription"/>
    <property type="evidence" value="ECO:0007669"/>
    <property type="project" value="InterPro"/>
</dbReference>
<organism evidence="10 11">
    <name type="scientific">Aspergillus versicolor CBS 583.65</name>
    <dbReference type="NCBI Taxonomy" id="1036611"/>
    <lineage>
        <taxon>Eukaryota</taxon>
        <taxon>Fungi</taxon>
        <taxon>Dikarya</taxon>
        <taxon>Ascomycota</taxon>
        <taxon>Pezizomycotina</taxon>
        <taxon>Eurotiomycetes</taxon>
        <taxon>Eurotiomycetidae</taxon>
        <taxon>Eurotiales</taxon>
        <taxon>Aspergillaceae</taxon>
        <taxon>Aspergillus</taxon>
        <taxon>Aspergillus subgen. Nidulantes</taxon>
    </lineage>
</organism>
<evidence type="ECO:0000313" key="11">
    <source>
        <dbReference type="Proteomes" id="UP000184073"/>
    </source>
</evidence>
<keyword evidence="5" id="KW-0804">Transcription</keyword>
<keyword evidence="4" id="KW-0238">DNA-binding</keyword>
<dbReference type="CDD" id="cd12148">
    <property type="entry name" value="fungal_TF_MHR"/>
    <property type="match status" value="1"/>
</dbReference>
<feature type="compositionally biased region" description="Polar residues" evidence="7">
    <location>
        <begin position="1"/>
        <end position="11"/>
    </location>
</feature>
<feature type="region of interest" description="Disordered" evidence="7">
    <location>
        <begin position="1"/>
        <end position="24"/>
    </location>
</feature>
<dbReference type="VEuPathDB" id="FungiDB:ASPVEDRAFT_30390"/>
<dbReference type="InterPro" id="IPR051711">
    <property type="entry name" value="Stress_Response_Reg"/>
</dbReference>
<keyword evidence="2" id="KW-0479">Metal-binding</keyword>
<dbReference type="SMART" id="SM00906">
    <property type="entry name" value="Fungal_trans"/>
    <property type="match status" value="1"/>
</dbReference>
<dbReference type="PANTHER" id="PTHR47540">
    <property type="entry name" value="THIAMINE REPRESSIBLE GENES REGULATORY PROTEIN THI5"/>
    <property type="match status" value="1"/>
</dbReference>
<proteinExistence type="predicted"/>
<keyword evidence="3" id="KW-0805">Transcription regulation</keyword>
<dbReference type="Pfam" id="PF04082">
    <property type="entry name" value="Fungal_trans"/>
    <property type="match status" value="1"/>
</dbReference>
<dbReference type="RefSeq" id="XP_040669665.1">
    <property type="nucleotide sequence ID" value="XM_040810353.1"/>
</dbReference>
<keyword evidence="8" id="KW-1133">Transmembrane helix</keyword>
<comment type="subcellular location">
    <subcellularLocation>
        <location evidence="1">Nucleus</location>
    </subcellularLocation>
</comment>
<protein>
    <recommendedName>
        <fullName evidence="9">Zn(2)-C6 fungal-type domain-containing protein</fullName>
    </recommendedName>
</protein>
<evidence type="ECO:0000259" key="9">
    <source>
        <dbReference type="PROSITE" id="PS50048"/>
    </source>
</evidence>
<dbReference type="GO" id="GO:0008270">
    <property type="term" value="F:zinc ion binding"/>
    <property type="evidence" value="ECO:0007669"/>
    <property type="project" value="InterPro"/>
</dbReference>